<feature type="domain" description="Helicase ATP-binding" evidence="7">
    <location>
        <begin position="112"/>
        <end position="282"/>
    </location>
</feature>
<keyword evidence="4 9" id="KW-0347">Helicase</keyword>
<dbReference type="PANTHER" id="PTHR47963:SF8">
    <property type="entry name" value="ATP-DEPENDENT RNA HELICASE DEAD"/>
    <property type="match status" value="1"/>
</dbReference>
<feature type="compositionally biased region" description="Basic and acidic residues" evidence="6">
    <location>
        <begin position="1"/>
        <end position="10"/>
    </location>
</feature>
<feature type="region of interest" description="Disordered" evidence="6">
    <location>
        <begin position="1"/>
        <end position="45"/>
    </location>
</feature>
<feature type="compositionally biased region" description="Low complexity" evidence="6">
    <location>
        <begin position="14"/>
        <end position="31"/>
    </location>
</feature>
<feature type="region of interest" description="Disordered" evidence="6">
    <location>
        <begin position="57"/>
        <end position="83"/>
    </location>
</feature>
<dbReference type="InterPro" id="IPR014001">
    <property type="entry name" value="Helicase_ATP-bd"/>
</dbReference>
<gene>
    <name evidence="9" type="ORF">ACFFK0_02080</name>
</gene>
<dbReference type="CDD" id="cd18787">
    <property type="entry name" value="SF2_C_DEAD"/>
    <property type="match status" value="1"/>
</dbReference>
<dbReference type="InterPro" id="IPR044742">
    <property type="entry name" value="DEAD/DEAH_RhlB"/>
</dbReference>
<evidence type="ECO:0000313" key="9">
    <source>
        <dbReference type="EMBL" id="MFC0211247.1"/>
    </source>
</evidence>
<evidence type="ECO:0000256" key="6">
    <source>
        <dbReference type="SAM" id="MobiDB-lite"/>
    </source>
</evidence>
<reference evidence="9 10" key="1">
    <citation type="submission" date="2024-09" db="EMBL/GenBank/DDBJ databases">
        <authorList>
            <person name="Sun Q."/>
            <person name="Mori K."/>
        </authorList>
    </citation>
    <scope>NUCLEOTIDE SEQUENCE [LARGE SCALE GENOMIC DNA]</scope>
    <source>
        <strain evidence="9 10">CCM 7759</strain>
    </source>
</reference>
<proteinExistence type="predicted"/>
<evidence type="ECO:0000313" key="10">
    <source>
        <dbReference type="Proteomes" id="UP001589776"/>
    </source>
</evidence>
<feature type="compositionally biased region" description="Basic and acidic residues" evidence="6">
    <location>
        <begin position="679"/>
        <end position="688"/>
    </location>
</feature>
<evidence type="ECO:0000259" key="7">
    <source>
        <dbReference type="PROSITE" id="PS51192"/>
    </source>
</evidence>
<dbReference type="GO" id="GO:0016787">
    <property type="term" value="F:hydrolase activity"/>
    <property type="evidence" value="ECO:0007669"/>
    <property type="project" value="UniProtKB-KW"/>
</dbReference>
<evidence type="ECO:0000256" key="4">
    <source>
        <dbReference type="ARBA" id="ARBA00022806"/>
    </source>
</evidence>
<dbReference type="SMART" id="SM00490">
    <property type="entry name" value="HELICc"/>
    <property type="match status" value="1"/>
</dbReference>
<evidence type="ECO:0000256" key="3">
    <source>
        <dbReference type="ARBA" id="ARBA00022801"/>
    </source>
</evidence>
<dbReference type="RefSeq" id="WP_377468175.1">
    <property type="nucleotide sequence ID" value="NZ_JBHLWN010000014.1"/>
</dbReference>
<keyword evidence="3 9" id="KW-0378">Hydrolase</keyword>
<name>A0ABV6DF56_9BACL</name>
<dbReference type="Proteomes" id="UP001589776">
    <property type="component" value="Unassembled WGS sequence"/>
</dbReference>
<dbReference type="PANTHER" id="PTHR47963">
    <property type="entry name" value="DEAD-BOX ATP-DEPENDENT RNA HELICASE 47, MITOCHONDRIAL"/>
    <property type="match status" value="1"/>
</dbReference>
<feature type="compositionally biased region" description="Low complexity" evidence="6">
    <location>
        <begin position="646"/>
        <end position="662"/>
    </location>
</feature>
<comment type="caution">
    <text evidence="9">The sequence shown here is derived from an EMBL/GenBank/DDBJ whole genome shotgun (WGS) entry which is preliminary data.</text>
</comment>
<feature type="compositionally biased region" description="Basic and acidic residues" evidence="6">
    <location>
        <begin position="458"/>
        <end position="473"/>
    </location>
</feature>
<dbReference type="PROSITE" id="PS51192">
    <property type="entry name" value="HELICASE_ATP_BIND_1"/>
    <property type="match status" value="1"/>
</dbReference>
<dbReference type="EMBL" id="JBHLWN010000014">
    <property type="protein sequence ID" value="MFC0211247.1"/>
    <property type="molecule type" value="Genomic_DNA"/>
</dbReference>
<dbReference type="InterPro" id="IPR050547">
    <property type="entry name" value="DEAD_box_RNA_helicases"/>
</dbReference>
<feature type="compositionally biased region" description="Basic and acidic residues" evidence="6">
    <location>
        <begin position="625"/>
        <end position="634"/>
    </location>
</feature>
<evidence type="ECO:0000256" key="5">
    <source>
        <dbReference type="ARBA" id="ARBA00022840"/>
    </source>
</evidence>
<dbReference type="InterPro" id="IPR001650">
    <property type="entry name" value="Helicase_C-like"/>
</dbReference>
<feature type="domain" description="Helicase C-terminal" evidence="8">
    <location>
        <begin position="293"/>
        <end position="460"/>
    </location>
</feature>
<feature type="compositionally biased region" description="Low complexity" evidence="6">
    <location>
        <begin position="536"/>
        <end position="565"/>
    </location>
</feature>
<protein>
    <recommendedName>
        <fullName evidence="1">RNA helicase</fullName>
        <ecNumber evidence="1">3.6.4.13</ecNumber>
    </recommendedName>
</protein>
<evidence type="ECO:0000256" key="2">
    <source>
        <dbReference type="ARBA" id="ARBA00022741"/>
    </source>
</evidence>
<feature type="region of interest" description="Disordered" evidence="6">
    <location>
        <begin position="458"/>
        <end position="706"/>
    </location>
</feature>
<feature type="compositionally biased region" description="Low complexity" evidence="6">
    <location>
        <begin position="476"/>
        <end position="529"/>
    </location>
</feature>
<dbReference type="GO" id="GO:0004386">
    <property type="term" value="F:helicase activity"/>
    <property type="evidence" value="ECO:0007669"/>
    <property type="project" value="UniProtKB-KW"/>
</dbReference>
<dbReference type="InterPro" id="IPR011545">
    <property type="entry name" value="DEAD/DEAH_box_helicase_dom"/>
</dbReference>
<keyword evidence="10" id="KW-1185">Reference proteome</keyword>
<dbReference type="EC" id="3.6.4.13" evidence="1"/>
<dbReference type="Pfam" id="PF00270">
    <property type="entry name" value="DEAD"/>
    <property type="match status" value="1"/>
</dbReference>
<dbReference type="SUPFAM" id="SSF52540">
    <property type="entry name" value="P-loop containing nucleoside triphosphate hydrolases"/>
    <property type="match status" value="1"/>
</dbReference>
<dbReference type="Gene3D" id="3.40.50.300">
    <property type="entry name" value="P-loop containing nucleotide triphosphate hydrolases"/>
    <property type="match status" value="2"/>
</dbReference>
<dbReference type="InterPro" id="IPR027417">
    <property type="entry name" value="P-loop_NTPase"/>
</dbReference>
<keyword evidence="5" id="KW-0067">ATP-binding</keyword>
<evidence type="ECO:0000256" key="1">
    <source>
        <dbReference type="ARBA" id="ARBA00012552"/>
    </source>
</evidence>
<dbReference type="SMART" id="SM00487">
    <property type="entry name" value="DEXDc"/>
    <property type="match status" value="1"/>
</dbReference>
<dbReference type="Pfam" id="PF00271">
    <property type="entry name" value="Helicase_C"/>
    <property type="match status" value="1"/>
</dbReference>
<sequence>MTESNEEKVRLGQNEDAAAEAASTKAAETAATGGGSAAAGDVAGGSNAVGYTAGEAAASGDDATGSTAATEDGPDVEAGDGSFESFGIDERYVAVLKEQDIREPSLVQEKVIPLALTGKDLVAQSVTGSGKTLAYVLPALQRLDPARKDVQVIVLVPTRELGMQIVQVAEELGKATGVTVQQLIGGASLQRQIDKLKLKPQVVVGTPGRVLELIKLRKLNVQQTRTLVIDEADQVFALGSAGDVDLILKSVPRSAQRMFFSATVPPELEQTARRWMAQPELVRIHPGQRTSPTLTHVYVVCEERDKIETLRKLVHAYKPKSAIVFVNATADLAEVVQKLQYVGLSIEALYSEAGKQERANVLSGFRAGNFQLLLATDVAARGLDVAGVTHVFNLDPAPGPDHYVHRVGRTGRMGRHGTAVSIVTPQQTFIIGKFAKALGVDIAQKAMYEGRIVDPVDDRSAAAQRQRREESRAAGRRAGASAAADGRAVRLAAQPPGAGGSAAAAGRTGEAGAPGGRPARAAAGTGAAARRPDGAPKPAGRAAGAGAAAGARKAAPAHGAAPLRGAAGGRRDAAAVSGLESRETATERGNMVARGNPSARGDMPARGSASTRGDLPARGNAADGKQARRSEEIRGAMPGRGGAGPRGTASARGAAPARGTAPVRKGAAVSASGKAQPSKAERERDRKNKGAPKWLKAKQSEERERT</sequence>
<organism evidence="9 10">
    <name type="scientific">Paenibacillus chartarius</name>
    <dbReference type="NCBI Taxonomy" id="747481"/>
    <lineage>
        <taxon>Bacteria</taxon>
        <taxon>Bacillati</taxon>
        <taxon>Bacillota</taxon>
        <taxon>Bacilli</taxon>
        <taxon>Bacillales</taxon>
        <taxon>Paenibacillaceae</taxon>
        <taxon>Paenibacillus</taxon>
    </lineage>
</organism>
<keyword evidence="2" id="KW-0547">Nucleotide-binding</keyword>
<dbReference type="PROSITE" id="PS51194">
    <property type="entry name" value="HELICASE_CTER"/>
    <property type="match status" value="1"/>
</dbReference>
<dbReference type="CDD" id="cd00268">
    <property type="entry name" value="DEADc"/>
    <property type="match status" value="1"/>
</dbReference>
<accession>A0ABV6DF56</accession>
<evidence type="ECO:0000259" key="8">
    <source>
        <dbReference type="PROSITE" id="PS51194"/>
    </source>
</evidence>